<protein>
    <recommendedName>
        <fullName evidence="4 5">Small ribosomal subunit protein uS9</fullName>
    </recommendedName>
</protein>
<dbReference type="RefSeq" id="WP_111332403.1">
    <property type="nucleotide sequence ID" value="NZ_CP030032.1"/>
</dbReference>
<dbReference type="GO" id="GO:0003735">
    <property type="term" value="F:structural constituent of ribosome"/>
    <property type="evidence" value="ECO:0007669"/>
    <property type="project" value="InterPro"/>
</dbReference>
<dbReference type="KEGG" id="bsed:DN745_04030"/>
<dbReference type="PROSITE" id="PS00360">
    <property type="entry name" value="RIBOSOMAL_S9"/>
    <property type="match status" value="1"/>
</dbReference>
<evidence type="ECO:0000313" key="8">
    <source>
        <dbReference type="Proteomes" id="UP000249799"/>
    </source>
</evidence>
<gene>
    <name evidence="5" type="primary">rpsI</name>
    <name evidence="7" type="ORF">DN745_04030</name>
</gene>
<comment type="similarity">
    <text evidence="1 5 6">Belongs to the universal ribosomal protein uS9 family.</text>
</comment>
<dbReference type="InterPro" id="IPR020568">
    <property type="entry name" value="Ribosomal_Su5_D2-typ_SF"/>
</dbReference>
<keyword evidence="8" id="KW-1185">Reference proteome</keyword>
<accession>A0A2Z4FI04</accession>
<name>A0A2Z4FI04_9DELT</name>
<evidence type="ECO:0000256" key="4">
    <source>
        <dbReference type="ARBA" id="ARBA00035259"/>
    </source>
</evidence>
<dbReference type="PANTHER" id="PTHR21569">
    <property type="entry name" value="RIBOSOMAL PROTEIN S9"/>
    <property type="match status" value="1"/>
</dbReference>
<dbReference type="PANTHER" id="PTHR21569:SF1">
    <property type="entry name" value="SMALL RIBOSOMAL SUBUNIT PROTEIN US9M"/>
    <property type="match status" value="1"/>
</dbReference>
<reference evidence="7 8" key="1">
    <citation type="submission" date="2018-06" db="EMBL/GenBank/DDBJ databases">
        <title>Lujinxingia sediminis gen. nov. sp. nov., a new facultative anaerobic member of the class Deltaproteobacteria, and proposal of Lujinxingaceae fam. nov.</title>
        <authorList>
            <person name="Guo L.-Y."/>
            <person name="Li C.-M."/>
            <person name="Wang S."/>
            <person name="Du Z.-J."/>
        </authorList>
    </citation>
    <scope>NUCLEOTIDE SEQUENCE [LARGE SCALE GENOMIC DNA]</scope>
    <source>
        <strain evidence="7 8">FA350</strain>
    </source>
</reference>
<dbReference type="EMBL" id="CP030032">
    <property type="protein sequence ID" value="AWV88549.1"/>
    <property type="molecule type" value="Genomic_DNA"/>
</dbReference>
<dbReference type="Proteomes" id="UP000249799">
    <property type="component" value="Chromosome"/>
</dbReference>
<dbReference type="Gene3D" id="3.30.230.10">
    <property type="match status" value="1"/>
</dbReference>
<dbReference type="NCBIfam" id="NF001099">
    <property type="entry name" value="PRK00132.1"/>
    <property type="match status" value="1"/>
</dbReference>
<evidence type="ECO:0000256" key="2">
    <source>
        <dbReference type="ARBA" id="ARBA00022980"/>
    </source>
</evidence>
<sequence length="131" mass="14544">MAKLEQFHAIGRRKSASARVFLRPGNGTITINKQDADEYFARDTLMMILRQPLELAELSSNFDVYATVSGGGKSGQADAVKLGIARALEIYNPELRSTLKSGGFLTSDARVKERKKYGQKGARARFQFSKR</sequence>
<organism evidence="7 8">
    <name type="scientific">Bradymonas sediminis</name>
    <dbReference type="NCBI Taxonomy" id="1548548"/>
    <lineage>
        <taxon>Bacteria</taxon>
        <taxon>Deltaproteobacteria</taxon>
        <taxon>Bradymonadales</taxon>
        <taxon>Bradymonadaceae</taxon>
        <taxon>Bradymonas</taxon>
    </lineage>
</organism>
<dbReference type="InterPro" id="IPR020574">
    <property type="entry name" value="Ribosomal_uS9_CS"/>
</dbReference>
<evidence type="ECO:0000256" key="5">
    <source>
        <dbReference type="HAMAP-Rule" id="MF_00532"/>
    </source>
</evidence>
<dbReference type="InterPro" id="IPR014721">
    <property type="entry name" value="Ribsml_uS5_D2-typ_fold_subgr"/>
</dbReference>
<keyword evidence="2 5" id="KW-0689">Ribosomal protein</keyword>
<evidence type="ECO:0000256" key="1">
    <source>
        <dbReference type="ARBA" id="ARBA00005251"/>
    </source>
</evidence>
<dbReference type="GO" id="GO:0022627">
    <property type="term" value="C:cytosolic small ribosomal subunit"/>
    <property type="evidence" value="ECO:0007669"/>
    <property type="project" value="TreeGrafter"/>
</dbReference>
<dbReference type="Pfam" id="PF00380">
    <property type="entry name" value="Ribosomal_S9"/>
    <property type="match status" value="1"/>
</dbReference>
<dbReference type="GO" id="GO:0006412">
    <property type="term" value="P:translation"/>
    <property type="evidence" value="ECO:0007669"/>
    <property type="project" value="UniProtKB-UniRule"/>
</dbReference>
<proteinExistence type="inferred from homology"/>
<evidence type="ECO:0000256" key="3">
    <source>
        <dbReference type="ARBA" id="ARBA00023274"/>
    </source>
</evidence>
<dbReference type="FunFam" id="3.30.230.10:FF:000001">
    <property type="entry name" value="30S ribosomal protein S9"/>
    <property type="match status" value="1"/>
</dbReference>
<dbReference type="GO" id="GO:0003723">
    <property type="term" value="F:RNA binding"/>
    <property type="evidence" value="ECO:0007669"/>
    <property type="project" value="TreeGrafter"/>
</dbReference>
<dbReference type="HAMAP" id="MF_00532_B">
    <property type="entry name" value="Ribosomal_uS9_B"/>
    <property type="match status" value="1"/>
</dbReference>
<dbReference type="OrthoDB" id="9803965at2"/>
<dbReference type="AlphaFoldDB" id="A0A2Z4FI04"/>
<keyword evidence="3 5" id="KW-0687">Ribonucleoprotein</keyword>
<dbReference type="SUPFAM" id="SSF54211">
    <property type="entry name" value="Ribosomal protein S5 domain 2-like"/>
    <property type="match status" value="1"/>
</dbReference>
<dbReference type="InterPro" id="IPR023035">
    <property type="entry name" value="Ribosomal_uS9_bac/plastid"/>
</dbReference>
<dbReference type="InterPro" id="IPR000754">
    <property type="entry name" value="Ribosomal_uS9"/>
</dbReference>
<evidence type="ECO:0000313" key="7">
    <source>
        <dbReference type="EMBL" id="AWV88549.1"/>
    </source>
</evidence>
<evidence type="ECO:0000256" key="6">
    <source>
        <dbReference type="RuleBase" id="RU003815"/>
    </source>
</evidence>